<feature type="transmembrane region" description="Helical" evidence="6">
    <location>
        <begin position="244"/>
        <end position="262"/>
    </location>
</feature>
<protein>
    <recommendedName>
        <fullName evidence="2">histidine kinase</fullName>
        <ecNumber evidence="2">2.7.13.3</ecNumber>
    </recommendedName>
</protein>
<dbReference type="SUPFAM" id="SSF47384">
    <property type="entry name" value="Homodimeric domain of signal transducing histidine kinase"/>
    <property type="match status" value="1"/>
</dbReference>
<evidence type="ECO:0000256" key="3">
    <source>
        <dbReference type="ARBA" id="ARBA00022553"/>
    </source>
</evidence>
<dbReference type="PROSITE" id="PS50113">
    <property type="entry name" value="PAC"/>
    <property type="match status" value="2"/>
</dbReference>
<evidence type="ECO:0000313" key="10">
    <source>
        <dbReference type="EMBL" id="MFC3701817.1"/>
    </source>
</evidence>
<comment type="caution">
    <text evidence="10">The sequence shown here is derived from an EMBL/GenBank/DDBJ whole genome shotgun (WGS) entry which is preliminary data.</text>
</comment>
<dbReference type="InterPro" id="IPR004358">
    <property type="entry name" value="Sig_transdc_His_kin-like_C"/>
</dbReference>
<accession>A0ABV7WRK1</accession>
<dbReference type="Pfam" id="PF02518">
    <property type="entry name" value="HATPase_c"/>
    <property type="match status" value="1"/>
</dbReference>
<feature type="domain" description="PAS" evidence="8">
    <location>
        <begin position="430"/>
        <end position="479"/>
    </location>
</feature>
<dbReference type="PRINTS" id="PR00344">
    <property type="entry name" value="BCTRLSENSOR"/>
</dbReference>
<dbReference type="CDD" id="cd00130">
    <property type="entry name" value="PAS"/>
    <property type="match status" value="3"/>
</dbReference>
<evidence type="ECO:0000256" key="2">
    <source>
        <dbReference type="ARBA" id="ARBA00012438"/>
    </source>
</evidence>
<dbReference type="Pfam" id="PF13426">
    <property type="entry name" value="PAS_9"/>
    <property type="match status" value="2"/>
</dbReference>
<dbReference type="InterPro" id="IPR003594">
    <property type="entry name" value="HATPase_dom"/>
</dbReference>
<feature type="domain" description="PAC" evidence="9">
    <location>
        <begin position="510"/>
        <end position="562"/>
    </location>
</feature>
<evidence type="ECO:0000259" key="9">
    <source>
        <dbReference type="PROSITE" id="PS50113"/>
    </source>
</evidence>
<dbReference type="SUPFAM" id="SSF55874">
    <property type="entry name" value="ATPase domain of HSP90 chaperone/DNA topoisomerase II/histidine kinase"/>
    <property type="match status" value="1"/>
</dbReference>
<feature type="transmembrane region" description="Helical" evidence="6">
    <location>
        <begin position="62"/>
        <end position="83"/>
    </location>
</feature>
<dbReference type="InterPro" id="IPR000014">
    <property type="entry name" value="PAS"/>
</dbReference>
<dbReference type="Gene3D" id="3.30.450.20">
    <property type="entry name" value="PAS domain"/>
    <property type="match status" value="3"/>
</dbReference>
<feature type="domain" description="PAS" evidence="8">
    <location>
        <begin position="563"/>
        <end position="633"/>
    </location>
</feature>
<dbReference type="PANTHER" id="PTHR43304:SF1">
    <property type="entry name" value="PAC DOMAIN-CONTAINING PROTEIN"/>
    <property type="match status" value="1"/>
</dbReference>
<feature type="transmembrane region" description="Helical" evidence="6">
    <location>
        <begin position="202"/>
        <end position="232"/>
    </location>
</feature>
<dbReference type="InterPro" id="IPR003661">
    <property type="entry name" value="HisK_dim/P_dom"/>
</dbReference>
<dbReference type="Gene3D" id="3.30.565.10">
    <property type="entry name" value="Histidine kinase-like ATPase, C-terminal domain"/>
    <property type="match status" value="1"/>
</dbReference>
<feature type="domain" description="PAS" evidence="8">
    <location>
        <begin position="304"/>
        <end position="376"/>
    </location>
</feature>
<feature type="transmembrane region" description="Helical" evidence="6">
    <location>
        <begin position="138"/>
        <end position="161"/>
    </location>
</feature>
<dbReference type="SMART" id="SM00387">
    <property type="entry name" value="HATPase_c"/>
    <property type="match status" value="1"/>
</dbReference>
<dbReference type="InterPro" id="IPR036097">
    <property type="entry name" value="HisK_dim/P_sf"/>
</dbReference>
<feature type="transmembrane region" description="Helical" evidence="6">
    <location>
        <begin position="35"/>
        <end position="55"/>
    </location>
</feature>
<feature type="transmembrane region" description="Helical" evidence="6">
    <location>
        <begin position="108"/>
        <end position="126"/>
    </location>
</feature>
<dbReference type="SMART" id="SM00086">
    <property type="entry name" value="PAC"/>
    <property type="match status" value="3"/>
</dbReference>
<name>A0ABV7WRK1_9GAMM</name>
<dbReference type="EC" id="2.7.13.3" evidence="2"/>
<proteinExistence type="predicted"/>
<dbReference type="SUPFAM" id="SSF55785">
    <property type="entry name" value="PYP-like sensor domain (PAS domain)"/>
    <property type="match status" value="3"/>
</dbReference>
<keyword evidence="11" id="KW-1185">Reference proteome</keyword>
<feature type="transmembrane region" description="Helical" evidence="6">
    <location>
        <begin position="274"/>
        <end position="295"/>
    </location>
</feature>
<keyword evidence="6" id="KW-0472">Membrane</keyword>
<dbReference type="Pfam" id="PF08447">
    <property type="entry name" value="PAS_3"/>
    <property type="match status" value="1"/>
</dbReference>
<dbReference type="PANTHER" id="PTHR43304">
    <property type="entry name" value="PHYTOCHROME-LIKE PROTEIN CPH1"/>
    <property type="match status" value="1"/>
</dbReference>
<dbReference type="NCBIfam" id="TIGR00229">
    <property type="entry name" value="sensory_box"/>
    <property type="match status" value="3"/>
</dbReference>
<reference evidence="11" key="1">
    <citation type="journal article" date="2019" name="Int. J. Syst. Evol. Microbiol.">
        <title>The Global Catalogue of Microorganisms (GCM) 10K type strain sequencing project: providing services to taxonomists for standard genome sequencing and annotation.</title>
        <authorList>
            <consortium name="The Broad Institute Genomics Platform"/>
            <consortium name="The Broad Institute Genome Sequencing Center for Infectious Disease"/>
            <person name="Wu L."/>
            <person name="Ma J."/>
        </authorList>
    </citation>
    <scope>NUCLEOTIDE SEQUENCE [LARGE SCALE GENOMIC DNA]</scope>
    <source>
        <strain evidence="11">CECT 8288</strain>
    </source>
</reference>
<dbReference type="SMART" id="SM00388">
    <property type="entry name" value="HisKA"/>
    <property type="match status" value="1"/>
</dbReference>
<dbReference type="CDD" id="cd00082">
    <property type="entry name" value="HisKA"/>
    <property type="match status" value="1"/>
</dbReference>
<evidence type="ECO:0000259" key="7">
    <source>
        <dbReference type="PROSITE" id="PS50109"/>
    </source>
</evidence>
<evidence type="ECO:0000256" key="4">
    <source>
        <dbReference type="ARBA" id="ARBA00022679"/>
    </source>
</evidence>
<feature type="transmembrane region" description="Helical" evidence="6">
    <location>
        <begin position="173"/>
        <end position="190"/>
    </location>
</feature>
<dbReference type="InterPro" id="IPR005467">
    <property type="entry name" value="His_kinase_dom"/>
</dbReference>
<feature type="domain" description="PAC" evidence="9">
    <location>
        <begin position="637"/>
        <end position="689"/>
    </location>
</feature>
<keyword evidence="3" id="KW-0597">Phosphoprotein</keyword>
<evidence type="ECO:0000256" key="1">
    <source>
        <dbReference type="ARBA" id="ARBA00000085"/>
    </source>
</evidence>
<keyword evidence="6" id="KW-1133">Transmembrane helix</keyword>
<dbReference type="InterPro" id="IPR001610">
    <property type="entry name" value="PAC"/>
</dbReference>
<dbReference type="InterPro" id="IPR000700">
    <property type="entry name" value="PAS-assoc_C"/>
</dbReference>
<feature type="domain" description="Histidine kinase" evidence="7">
    <location>
        <begin position="707"/>
        <end position="928"/>
    </location>
</feature>
<dbReference type="InterPro" id="IPR013655">
    <property type="entry name" value="PAS_fold_3"/>
</dbReference>
<dbReference type="InterPro" id="IPR036890">
    <property type="entry name" value="HATPase_C_sf"/>
</dbReference>
<dbReference type="RefSeq" id="WP_290283172.1">
    <property type="nucleotide sequence ID" value="NZ_JAUFQI010000001.1"/>
</dbReference>
<sequence length="932" mass="104843">MVIVIALLVLFSAVAAVFGWLLAVPALFQLTPTIAPMQFNSALGLALSALALLLYEKQYHRTALAMCSVPVVIGLLTLLEYIFQTNLRIDELFISSEIMVGTSHPGRMGPNSALSFIVLGLAIVGLNHCKHHVASQFIALALVLTLLALSIEPLIGYLLGVEAAYGWGQFTQIAPQTSFSFLLLSLALAYQGTAQYEGRKYLFFTLFLFFSVFALDMIMPLGVAVGVSYVPLVLSCLWFKQKSAPWLSAILASILIILGYFVSPPPISTLEYALINRMLSIIAVWVIAASVFLFLKKERESVEIKEHLEMALEGAALSPWKWDLVSDEITFSNTLITMLGYNVHSFPSKEAEWYNLIHPGDRDATKAVITDCLTGDKSTFELEFRVQHKQGQWLTLRSLGKVSKRSVIGQPLQVSGIHENITERIQKDEQLRLLEAAINNSKDALLITNANIEDPSIVFASASNIALSGYQPEELLGKNPNILQDRQCSMGEQLEQRQRIKEALANNKVFTGEMINVTKDGREYWVRLTIFPVQNTDGVTTHFGSLGSDISAERQVQQLLKLEQEQFQTAMESSPIGIALVSLEGEWIRVNRAMCELLEYPEAELITRNFKELTHPDDIELDLPYIEPMFNGEINSYEIEKRYKAKSGRIFWALLTVSLIRDKNNNPMHFISQVQDINERKVQEAQVSQYLEALEISNQELDDFAYIASHDLKEPLRGINNHAHSLLKLYHDKFDERGQRKLNRMAVLAEKMEQLISDLLYFSRIGRAEDAKETFSVEELINSEVQLLGKLISESNGRVEISAPLPELYANRFKVSIIFRNLISNALKYNDNEQKLINIRFDKHFKHDTKTLNNVFHVQDNGIGIDPMFHDNIFRMFKRLNSEKSYGSGTGAGLAFVAKIIKQVGGQIWVDSELGKGSTFHFTLEGVTHEPN</sequence>
<dbReference type="SMART" id="SM00091">
    <property type="entry name" value="PAS"/>
    <property type="match status" value="3"/>
</dbReference>
<dbReference type="InterPro" id="IPR052162">
    <property type="entry name" value="Sensor_kinase/Photoreceptor"/>
</dbReference>
<evidence type="ECO:0000256" key="5">
    <source>
        <dbReference type="ARBA" id="ARBA00022777"/>
    </source>
</evidence>
<keyword evidence="4" id="KW-0808">Transferase</keyword>
<comment type="catalytic activity">
    <reaction evidence="1">
        <text>ATP + protein L-histidine = ADP + protein N-phospho-L-histidine.</text>
        <dbReference type="EC" id="2.7.13.3"/>
    </reaction>
</comment>
<evidence type="ECO:0000313" key="11">
    <source>
        <dbReference type="Proteomes" id="UP001595710"/>
    </source>
</evidence>
<dbReference type="Pfam" id="PF00512">
    <property type="entry name" value="HisKA"/>
    <property type="match status" value="1"/>
</dbReference>
<gene>
    <name evidence="10" type="ORF">ACFOND_09220</name>
</gene>
<keyword evidence="5" id="KW-0418">Kinase</keyword>
<dbReference type="Proteomes" id="UP001595710">
    <property type="component" value="Unassembled WGS sequence"/>
</dbReference>
<evidence type="ECO:0000259" key="8">
    <source>
        <dbReference type="PROSITE" id="PS50112"/>
    </source>
</evidence>
<dbReference type="EMBL" id="JBHRYN010000011">
    <property type="protein sequence ID" value="MFC3701817.1"/>
    <property type="molecule type" value="Genomic_DNA"/>
</dbReference>
<dbReference type="PROSITE" id="PS50112">
    <property type="entry name" value="PAS"/>
    <property type="match status" value="3"/>
</dbReference>
<evidence type="ECO:0000256" key="6">
    <source>
        <dbReference type="SAM" id="Phobius"/>
    </source>
</evidence>
<dbReference type="InterPro" id="IPR035965">
    <property type="entry name" value="PAS-like_dom_sf"/>
</dbReference>
<organism evidence="10 11">
    <name type="scientific">Reinekea marina</name>
    <dbReference type="NCBI Taxonomy" id="1310421"/>
    <lineage>
        <taxon>Bacteria</taxon>
        <taxon>Pseudomonadati</taxon>
        <taxon>Pseudomonadota</taxon>
        <taxon>Gammaproteobacteria</taxon>
        <taxon>Oceanospirillales</taxon>
        <taxon>Saccharospirillaceae</taxon>
        <taxon>Reinekea</taxon>
    </lineage>
</organism>
<dbReference type="PROSITE" id="PS50109">
    <property type="entry name" value="HIS_KIN"/>
    <property type="match status" value="1"/>
</dbReference>
<dbReference type="Gene3D" id="1.10.287.130">
    <property type="match status" value="1"/>
</dbReference>
<keyword evidence="6" id="KW-0812">Transmembrane</keyword>